<dbReference type="EMBL" id="LBWA01000006">
    <property type="protein sequence ID" value="KKQ98015.1"/>
    <property type="molecule type" value="Genomic_DNA"/>
</dbReference>
<comment type="caution">
    <text evidence="1">The sequence shown here is derived from an EMBL/GenBank/DDBJ whole genome shotgun (WGS) entry which is preliminary data.</text>
</comment>
<evidence type="ECO:0000313" key="1">
    <source>
        <dbReference type="EMBL" id="KKQ98015.1"/>
    </source>
</evidence>
<dbReference type="InterPro" id="IPR014942">
    <property type="entry name" value="AbiEii"/>
</dbReference>
<dbReference type="Gene3D" id="3.10.450.620">
    <property type="entry name" value="JHP933, nucleotidyltransferase-like core domain"/>
    <property type="match status" value="1"/>
</dbReference>
<name>A0A0G0MCE1_9BACT</name>
<dbReference type="Proteomes" id="UP000034325">
    <property type="component" value="Unassembled WGS sequence"/>
</dbReference>
<organism evidence="1 2">
    <name type="scientific">Candidatus Woesebacteria bacterium GW2011_GWA1_39_12</name>
    <dbReference type="NCBI Taxonomy" id="1618549"/>
    <lineage>
        <taxon>Bacteria</taxon>
        <taxon>Candidatus Woeseibacteriota</taxon>
    </lineage>
</organism>
<evidence type="ECO:0000313" key="2">
    <source>
        <dbReference type="Proteomes" id="UP000034325"/>
    </source>
</evidence>
<gene>
    <name evidence="1" type="ORF">UT23_C0006G0056</name>
</gene>
<sequence>MEEKTVLKKHQKNFLALVLKEPYLLKNFYWTGGTVLSEIYLKHRESQDIDLFSEKEIHLPSINKFVGIAGKKLKAKKITHRRYLGLHSYTLKLLTNELKVDFNYYPFPRINKGKKWHGLAVDSLEDIAANKIHTISTKPRERDFVDIYFIMKKENYSLRKLIDLARAKFDWPIDPIQLGQSFTEAVIYKDIPKLLVPLERKDMENFYLKLARSLKKEIFKTK</sequence>
<protein>
    <recommendedName>
        <fullName evidence="3">Nucleotidyl transferase AbiEii/AbiGii toxin family protein</fullName>
    </recommendedName>
</protein>
<reference evidence="1 2" key="1">
    <citation type="journal article" date="2015" name="Nature">
        <title>rRNA introns, odd ribosomes, and small enigmatic genomes across a large radiation of phyla.</title>
        <authorList>
            <person name="Brown C.T."/>
            <person name="Hug L.A."/>
            <person name="Thomas B.C."/>
            <person name="Sharon I."/>
            <person name="Castelle C.J."/>
            <person name="Singh A."/>
            <person name="Wilkins M.J."/>
            <person name="Williams K.H."/>
            <person name="Banfield J.F."/>
        </authorList>
    </citation>
    <scope>NUCLEOTIDE SEQUENCE [LARGE SCALE GENOMIC DNA]</scope>
</reference>
<proteinExistence type="predicted"/>
<dbReference type="AlphaFoldDB" id="A0A0G0MCE1"/>
<dbReference type="Pfam" id="PF08843">
    <property type="entry name" value="AbiEii"/>
    <property type="match status" value="1"/>
</dbReference>
<accession>A0A0G0MCE1</accession>
<evidence type="ECO:0008006" key="3">
    <source>
        <dbReference type="Google" id="ProtNLM"/>
    </source>
</evidence>